<dbReference type="PANTHER" id="PTHR24148:SF78">
    <property type="entry name" value="HETEROKARYON INCOMPATIBILITY DOMAIN-CONTAINING PROTEIN"/>
    <property type="match status" value="1"/>
</dbReference>
<protein>
    <recommendedName>
        <fullName evidence="1">Heterokaryon incompatibility domain-containing protein</fullName>
    </recommendedName>
</protein>
<dbReference type="EMBL" id="LYCR01000020">
    <property type="protein sequence ID" value="OGM47791.1"/>
    <property type="molecule type" value="Genomic_DNA"/>
</dbReference>
<sequence>MPHFRYSELPPGNDRTRLLRLLPNEDNTAPIKCQLLNYSLQKNRNGAHLYDALSYVWGTSAKSQVIYIEDGEFKVNQNLHSALRRLRDPTFERILWVDAICINQGDDKEKERQIQAMGKIYAGANQVVVWLGNEADESNEAMKSIRAKAAGSYGVSEDGNININDAALSKLCERSWFRRIWVVQEVGLARNIRVLCGSAEVAGHAFGLALRADRNPTVRAMGRNMGEAIFRPQCGIYPLAQLSLVELIDIYHTHEASLRHDKIYALLGMSSDGSSAKDLLPNYNLPWEELFTRLIKYALGETVSVRIGEDKDTAMIQAKGWVLGRVHEVQRSSHNRQILSIYFTGECFWTTKRQHDIRVTVWTVRDSARDIRKGDLVCQVQGAPEPTIIRHCDYHFDIILLKTTCIGSKSFPPEYKLPMQARPARNLYLVWSWKQSSTNTDSFASTTSGTFPAIDQMLWDTNLILHDAADNAKSAKQAYFHVAEMLLVFEQKLKYHHPKTQLAVYGLAMLNAACPGVSPRLYVSQILNDMFPNRELRDKLGYYYNRWRYWDDKRFVTGNLGSPYFSKDKFEQLIAKIEDGKKHDWHPFTTFH</sequence>
<gene>
    <name evidence="2" type="ORF">ABOM_003328</name>
</gene>
<dbReference type="RefSeq" id="XP_022391508.1">
    <property type="nucleotide sequence ID" value="XM_022530458.1"/>
</dbReference>
<evidence type="ECO:0000313" key="2">
    <source>
        <dbReference type="EMBL" id="OGM47791.1"/>
    </source>
</evidence>
<feature type="domain" description="Heterokaryon incompatibility" evidence="1">
    <location>
        <begin position="50"/>
        <end position="185"/>
    </location>
</feature>
<organism evidence="2 3">
    <name type="scientific">Aspergillus bombycis</name>
    <dbReference type="NCBI Taxonomy" id="109264"/>
    <lineage>
        <taxon>Eukaryota</taxon>
        <taxon>Fungi</taxon>
        <taxon>Dikarya</taxon>
        <taxon>Ascomycota</taxon>
        <taxon>Pezizomycotina</taxon>
        <taxon>Eurotiomycetes</taxon>
        <taxon>Eurotiomycetidae</taxon>
        <taxon>Eurotiales</taxon>
        <taxon>Aspergillaceae</taxon>
        <taxon>Aspergillus</taxon>
    </lineage>
</organism>
<dbReference type="PANTHER" id="PTHR24148">
    <property type="entry name" value="ANKYRIN REPEAT DOMAIN-CONTAINING PROTEIN 39 HOMOLOG-RELATED"/>
    <property type="match status" value="1"/>
</dbReference>
<proteinExistence type="predicted"/>
<accession>A0A1F8A7X4</accession>
<dbReference type="InterPro" id="IPR052895">
    <property type="entry name" value="HetReg/Transcr_Mod"/>
</dbReference>
<dbReference type="InterPro" id="IPR010730">
    <property type="entry name" value="HET"/>
</dbReference>
<evidence type="ECO:0000313" key="3">
    <source>
        <dbReference type="Proteomes" id="UP000179179"/>
    </source>
</evidence>
<dbReference type="Proteomes" id="UP000179179">
    <property type="component" value="Unassembled WGS sequence"/>
</dbReference>
<dbReference type="OrthoDB" id="2157530at2759"/>
<reference evidence="2 3" key="1">
    <citation type="journal article" date="2016" name="Genome Biol. Evol.">
        <title>Draft genome sequence of an aflatoxigenic Aspergillus species, A. bombycis.</title>
        <authorList>
            <person name="Moore G.G."/>
            <person name="Mack B.M."/>
            <person name="Beltz S.B."/>
            <person name="Gilbert M.K."/>
        </authorList>
    </citation>
    <scope>NUCLEOTIDE SEQUENCE [LARGE SCALE GENOMIC DNA]</scope>
    <source>
        <strain evidence="3">NRRL 26010</strain>
    </source>
</reference>
<comment type="caution">
    <text evidence="2">The sequence shown here is derived from an EMBL/GenBank/DDBJ whole genome shotgun (WGS) entry which is preliminary data.</text>
</comment>
<name>A0A1F8A7X4_9EURO</name>
<dbReference type="Pfam" id="PF06985">
    <property type="entry name" value="HET"/>
    <property type="match status" value="1"/>
</dbReference>
<dbReference type="AlphaFoldDB" id="A0A1F8A7X4"/>
<dbReference type="STRING" id="109264.A0A1F8A7X4"/>
<dbReference type="GeneID" id="34446718"/>
<keyword evidence="3" id="KW-1185">Reference proteome</keyword>
<evidence type="ECO:0000259" key="1">
    <source>
        <dbReference type="Pfam" id="PF06985"/>
    </source>
</evidence>